<proteinExistence type="predicted"/>
<sequence length="167" mass="19291">MKRYTLYALLLILLMGSLLAWLSWSRFDDFRRYHDETAQLSAEGVADEISRLVAEKQRMVQLFAHEHVPQLGEIINNLDDEHLMMLSGHINDYFPNYFAVTLTDEKGKLLIEDFDGLVGDACRHDISTFIRDGSYTLRIHPHIDVYHFDIMAPFESGGKRGALFISR</sequence>
<name>A0A1T2L269_9GAMM</name>
<reference evidence="2 3" key="1">
    <citation type="submission" date="2016-11" db="EMBL/GenBank/DDBJ databases">
        <title>Mixed transmission modes and dynamic genome evolution in an obligate animal-bacterial symbiosis.</title>
        <authorList>
            <person name="Russell S.L."/>
            <person name="Corbett-Detig R.B."/>
            <person name="Cavanaugh C.M."/>
        </authorList>
    </citation>
    <scope>NUCLEOTIDE SEQUENCE [LARGE SCALE GENOMIC DNA]</scope>
    <source>
        <strain evidence="2">Sveles-Q1</strain>
    </source>
</reference>
<organism evidence="2 3">
    <name type="scientific">Solemya pervernicosa gill symbiont</name>
    <dbReference type="NCBI Taxonomy" id="642797"/>
    <lineage>
        <taxon>Bacteria</taxon>
        <taxon>Pseudomonadati</taxon>
        <taxon>Pseudomonadota</taxon>
        <taxon>Gammaproteobacteria</taxon>
        <taxon>sulfur-oxidizing symbionts</taxon>
    </lineage>
</organism>
<comment type="caution">
    <text evidence="2">The sequence shown here is derived from an EMBL/GenBank/DDBJ whole genome shotgun (WGS) entry which is preliminary data.</text>
</comment>
<dbReference type="RefSeq" id="WP_078484416.1">
    <property type="nucleotide sequence ID" value="NZ_MPRL01000057.1"/>
</dbReference>
<protein>
    <submittedName>
        <fullName evidence="2">Uncharacterized protein</fullName>
    </submittedName>
</protein>
<keyword evidence="3" id="KW-1185">Reference proteome</keyword>
<evidence type="ECO:0000313" key="3">
    <source>
        <dbReference type="Proteomes" id="UP000191110"/>
    </source>
</evidence>
<evidence type="ECO:0000313" key="2">
    <source>
        <dbReference type="EMBL" id="OOZ39195.1"/>
    </source>
</evidence>
<feature type="transmembrane region" description="Helical" evidence="1">
    <location>
        <begin position="6"/>
        <end position="24"/>
    </location>
</feature>
<keyword evidence="1" id="KW-1133">Transmembrane helix</keyword>
<dbReference type="EMBL" id="MPRL01000057">
    <property type="protein sequence ID" value="OOZ39195.1"/>
    <property type="molecule type" value="Genomic_DNA"/>
</dbReference>
<accession>A0A1T2L269</accession>
<keyword evidence="1" id="KW-0472">Membrane</keyword>
<dbReference type="AlphaFoldDB" id="A0A1T2L269"/>
<dbReference type="Proteomes" id="UP000191110">
    <property type="component" value="Unassembled WGS sequence"/>
</dbReference>
<keyword evidence="1" id="KW-0812">Transmembrane</keyword>
<evidence type="ECO:0000256" key="1">
    <source>
        <dbReference type="SAM" id="Phobius"/>
    </source>
</evidence>
<gene>
    <name evidence="2" type="ORF">BOW53_12475</name>
</gene>